<name>A0A7W6B8H0_9HYPH</name>
<accession>A0A7W6B8H0</accession>
<dbReference type="Proteomes" id="UP000545490">
    <property type="component" value="Unassembled WGS sequence"/>
</dbReference>
<dbReference type="RefSeq" id="WP_126826828.1">
    <property type="nucleotide sequence ID" value="NZ_JACIDG010000006.1"/>
</dbReference>
<dbReference type="EMBL" id="JACIDG010000006">
    <property type="protein sequence ID" value="MBB3915564.1"/>
    <property type="molecule type" value="Genomic_DNA"/>
</dbReference>
<evidence type="ECO:0000313" key="1">
    <source>
        <dbReference type="EMBL" id="MBB3915564.1"/>
    </source>
</evidence>
<protein>
    <submittedName>
        <fullName evidence="1">Uncharacterized protein</fullName>
    </submittedName>
</protein>
<sequence length="96" mass="11289">MYELETRIEEIHLTAKRLAEGLLLDAVEQRFRDRDIAEAARFYHQSILRHEDAQRWREKVRPDDDPFRLDDEAAPGAFTTYDAWAASEDRAARKKG</sequence>
<dbReference type="Proteomes" id="UP000272004">
    <property type="component" value="Unassembled WGS sequence"/>
</dbReference>
<comment type="caution">
    <text evidence="1">The sequence shown here is derived from an EMBL/GenBank/DDBJ whole genome shotgun (WGS) entry which is preliminary data.</text>
</comment>
<evidence type="ECO:0000313" key="3">
    <source>
        <dbReference type="Proteomes" id="UP000272004"/>
    </source>
</evidence>
<evidence type="ECO:0000313" key="2">
    <source>
        <dbReference type="EMBL" id="RUM11854.1"/>
    </source>
</evidence>
<proteinExistence type="predicted"/>
<reference evidence="2 3" key="1">
    <citation type="submission" date="2018-11" db="EMBL/GenBank/DDBJ databases">
        <authorList>
            <person name="Huo Y."/>
        </authorList>
    </citation>
    <scope>NUCLEOTIDE SEQUENCE [LARGE SCALE GENOMIC DNA]</scope>
    <source>
        <strain evidence="2 3">CCBAU 33202</strain>
    </source>
</reference>
<dbReference type="EMBL" id="RJJU01000008">
    <property type="protein sequence ID" value="RUM11854.1"/>
    <property type="molecule type" value="Genomic_DNA"/>
</dbReference>
<gene>
    <name evidence="2" type="ORF">EFB14_15815</name>
    <name evidence="1" type="ORF">GGQ65_002854</name>
</gene>
<reference evidence="1 4" key="2">
    <citation type="submission" date="2020-08" db="EMBL/GenBank/DDBJ databases">
        <title>Genomic Encyclopedia of Type Strains, Phase IV (KMG-IV): sequencing the most valuable type-strain genomes for metagenomic binning, comparative biology and taxonomic classification.</title>
        <authorList>
            <person name="Goeker M."/>
        </authorList>
    </citation>
    <scope>NUCLEOTIDE SEQUENCE [LARGE SCALE GENOMIC DNA]</scope>
    <source>
        <strain evidence="1 4">DSM 19331</strain>
    </source>
</reference>
<dbReference type="AlphaFoldDB" id="A0A7W6B8H0"/>
<evidence type="ECO:0000313" key="4">
    <source>
        <dbReference type="Proteomes" id="UP000545490"/>
    </source>
</evidence>
<keyword evidence="3" id="KW-1185">Reference proteome</keyword>
<organism evidence="1 4">
    <name type="scientific">Rhizobium fabae</name>
    <dbReference type="NCBI Taxonomy" id="573179"/>
    <lineage>
        <taxon>Bacteria</taxon>
        <taxon>Pseudomonadati</taxon>
        <taxon>Pseudomonadota</taxon>
        <taxon>Alphaproteobacteria</taxon>
        <taxon>Hyphomicrobiales</taxon>
        <taxon>Rhizobiaceae</taxon>
        <taxon>Rhizobium/Agrobacterium group</taxon>
        <taxon>Rhizobium</taxon>
    </lineage>
</organism>